<dbReference type="GO" id="GO:0004725">
    <property type="term" value="F:protein tyrosine phosphatase activity"/>
    <property type="evidence" value="ECO:0007669"/>
    <property type="project" value="TreeGrafter"/>
</dbReference>
<dbReference type="PROSITE" id="PS50056">
    <property type="entry name" value="TYR_PHOSPHATASE_2"/>
    <property type="match status" value="1"/>
</dbReference>
<sequence length="615" mass="68407">MADFIRRIVSGNKARFKDETLDVELDLAYITDQVIVMGYPATGIEGLYRNRREDAKKFLEHRHGKNYWIFNFCPIRENSYPASFFDGRVSRYPFPDHHAPPLAILPLVAREIRVWLEGSPDRVAALHCKAGKGRSGTMACSYLLTQVNLPTTDGSKNVQLVEERAEELMDAMPSDDEAAEVTADTRQSTESSPVQIDQGTASTSGTEAIIDRKATSSPRPVSENNLPSSESGTPVSATSTAALQHVLNLHTSKRMRPRSPSKDVTKLKKVKQGVSIPSQRRWLSYWSLLLAHEGPPNFWSLSPPTQPKPKIRLQEIKIRMREPTGVKANLVKAVNAIIDRNTFAKTATGEGQVWVSLARYDDEFVETLEEWEKASRSEDGDLGKRRKGIVETEGKELSELFKDGKWDQVKMVRSFARLGLPKPEEVKKEEDEKIYTYALQPLSKESWGRIKDDIQSTGVQSSKSGFAKSEATSIHEVVPRAEEQGISDRGIILDPSRELRVKMYMGQIFMGWFWFIPQFHIPPEWSSTSTEPFPLVFQKKDVDFPLGIGASIIDVEVTLEQLSPGEAHELVEPPLRATSVETAAGVKSETAANAAAAVAAMGEGNAMEAKQVAQA</sequence>
<evidence type="ECO:0000256" key="1">
    <source>
        <dbReference type="ARBA" id="ARBA00013015"/>
    </source>
</evidence>
<dbReference type="GO" id="GO:0016314">
    <property type="term" value="F:phosphatidylinositol-3,4,5-trisphosphate 3-phosphatase activity"/>
    <property type="evidence" value="ECO:0007669"/>
    <property type="project" value="UniProtKB-EC"/>
</dbReference>
<protein>
    <recommendedName>
        <fullName evidence="1">phosphatidylinositol-3,4,5-trisphosphate 3-phosphatase</fullName>
        <ecNumber evidence="1">3.1.3.67</ecNumber>
    </recommendedName>
</protein>
<dbReference type="EC" id="3.1.3.67" evidence="1"/>
<evidence type="ECO:0000313" key="6">
    <source>
        <dbReference type="EMBL" id="TFK49457.1"/>
    </source>
</evidence>
<dbReference type="GO" id="GO:0042995">
    <property type="term" value="C:cell projection"/>
    <property type="evidence" value="ECO:0007669"/>
    <property type="project" value="TreeGrafter"/>
</dbReference>
<gene>
    <name evidence="6" type="ORF">OE88DRAFT_1633023</name>
</gene>
<dbReference type="PROSITE" id="PS51181">
    <property type="entry name" value="PPASE_TENSIN"/>
    <property type="match status" value="1"/>
</dbReference>
<feature type="region of interest" description="Disordered" evidence="3">
    <location>
        <begin position="168"/>
        <end position="237"/>
    </location>
</feature>
<dbReference type="InterPro" id="IPR016130">
    <property type="entry name" value="Tyr_Pase_AS"/>
</dbReference>
<evidence type="ECO:0000256" key="3">
    <source>
        <dbReference type="SAM" id="MobiDB-lite"/>
    </source>
</evidence>
<dbReference type="OrthoDB" id="5632at2759"/>
<feature type="domain" description="Tyrosine specific protein phosphatases" evidence="4">
    <location>
        <begin position="102"/>
        <end position="159"/>
    </location>
</feature>
<dbReference type="PANTHER" id="PTHR12305:SF81">
    <property type="entry name" value="PHOSPHATIDYLINOSITOL 3,4,5-TRISPHOSPHATE 3-PHOSPHATASE AND DUAL-SPECIFICITY PROTEIN PHOSPHATASE PTEN"/>
    <property type="match status" value="1"/>
</dbReference>
<dbReference type="InterPro" id="IPR051281">
    <property type="entry name" value="Dual-spec_lipid-protein_phosph"/>
</dbReference>
<dbReference type="SUPFAM" id="SSF52799">
    <property type="entry name" value="(Phosphotyrosine protein) phosphatases II"/>
    <property type="match status" value="1"/>
</dbReference>
<feature type="domain" description="Phosphatase tensin-type" evidence="5">
    <location>
        <begin position="16"/>
        <end position="293"/>
    </location>
</feature>
<keyword evidence="2" id="KW-0378">Hydrolase</keyword>
<dbReference type="AlphaFoldDB" id="A0A5C3MWR5"/>
<dbReference type="Gene3D" id="3.90.190.10">
    <property type="entry name" value="Protein tyrosine phosphatase superfamily"/>
    <property type="match status" value="1"/>
</dbReference>
<dbReference type="GO" id="GO:0051896">
    <property type="term" value="P:regulation of phosphatidylinositol 3-kinase/protein kinase B signal transduction"/>
    <property type="evidence" value="ECO:0007669"/>
    <property type="project" value="TreeGrafter"/>
</dbReference>
<dbReference type="PROSITE" id="PS00383">
    <property type="entry name" value="TYR_PHOSPHATASE_1"/>
    <property type="match status" value="1"/>
</dbReference>
<dbReference type="GO" id="GO:0043491">
    <property type="term" value="P:phosphatidylinositol 3-kinase/protein kinase B signal transduction"/>
    <property type="evidence" value="ECO:0007669"/>
    <property type="project" value="TreeGrafter"/>
</dbReference>
<dbReference type="Proteomes" id="UP000305948">
    <property type="component" value="Unassembled WGS sequence"/>
</dbReference>
<dbReference type="PANTHER" id="PTHR12305">
    <property type="entry name" value="PHOSPHATASE WITH HOMOLOGY TO TENSIN"/>
    <property type="match status" value="1"/>
</dbReference>
<name>A0A5C3MWR5_9AGAM</name>
<dbReference type="GO" id="GO:0048870">
    <property type="term" value="P:cell motility"/>
    <property type="evidence" value="ECO:0007669"/>
    <property type="project" value="TreeGrafter"/>
</dbReference>
<dbReference type="GO" id="GO:0046856">
    <property type="term" value="P:phosphatidylinositol dephosphorylation"/>
    <property type="evidence" value="ECO:0007669"/>
    <property type="project" value="TreeGrafter"/>
</dbReference>
<dbReference type="STRING" id="5364.A0A5C3MWR5"/>
<evidence type="ECO:0000259" key="5">
    <source>
        <dbReference type="PROSITE" id="PS51181"/>
    </source>
</evidence>
<feature type="compositionally biased region" description="Polar residues" evidence="3">
    <location>
        <begin position="215"/>
        <end position="237"/>
    </location>
</feature>
<feature type="compositionally biased region" description="Polar residues" evidence="3">
    <location>
        <begin position="184"/>
        <end position="206"/>
    </location>
</feature>
<dbReference type="InterPro" id="IPR029023">
    <property type="entry name" value="Tensin_phosphatase"/>
</dbReference>
<proteinExistence type="predicted"/>
<dbReference type="GO" id="GO:0005829">
    <property type="term" value="C:cytosol"/>
    <property type="evidence" value="ECO:0007669"/>
    <property type="project" value="TreeGrafter"/>
</dbReference>
<keyword evidence="7" id="KW-1185">Reference proteome</keyword>
<dbReference type="GO" id="GO:0005634">
    <property type="term" value="C:nucleus"/>
    <property type="evidence" value="ECO:0007669"/>
    <property type="project" value="TreeGrafter"/>
</dbReference>
<evidence type="ECO:0000259" key="4">
    <source>
        <dbReference type="PROSITE" id="PS50056"/>
    </source>
</evidence>
<reference evidence="6 7" key="1">
    <citation type="journal article" date="2019" name="Nat. Ecol. Evol.">
        <title>Megaphylogeny resolves global patterns of mushroom evolution.</title>
        <authorList>
            <person name="Varga T."/>
            <person name="Krizsan K."/>
            <person name="Foldi C."/>
            <person name="Dima B."/>
            <person name="Sanchez-Garcia M."/>
            <person name="Sanchez-Ramirez S."/>
            <person name="Szollosi G.J."/>
            <person name="Szarkandi J.G."/>
            <person name="Papp V."/>
            <person name="Albert L."/>
            <person name="Andreopoulos W."/>
            <person name="Angelini C."/>
            <person name="Antonin V."/>
            <person name="Barry K.W."/>
            <person name="Bougher N.L."/>
            <person name="Buchanan P."/>
            <person name="Buyck B."/>
            <person name="Bense V."/>
            <person name="Catcheside P."/>
            <person name="Chovatia M."/>
            <person name="Cooper J."/>
            <person name="Damon W."/>
            <person name="Desjardin D."/>
            <person name="Finy P."/>
            <person name="Geml J."/>
            <person name="Haridas S."/>
            <person name="Hughes K."/>
            <person name="Justo A."/>
            <person name="Karasinski D."/>
            <person name="Kautmanova I."/>
            <person name="Kiss B."/>
            <person name="Kocsube S."/>
            <person name="Kotiranta H."/>
            <person name="LaButti K.M."/>
            <person name="Lechner B.E."/>
            <person name="Liimatainen K."/>
            <person name="Lipzen A."/>
            <person name="Lukacs Z."/>
            <person name="Mihaltcheva S."/>
            <person name="Morgado L.N."/>
            <person name="Niskanen T."/>
            <person name="Noordeloos M.E."/>
            <person name="Ohm R.A."/>
            <person name="Ortiz-Santana B."/>
            <person name="Ovrebo C."/>
            <person name="Racz N."/>
            <person name="Riley R."/>
            <person name="Savchenko A."/>
            <person name="Shiryaev A."/>
            <person name="Soop K."/>
            <person name="Spirin V."/>
            <person name="Szebenyi C."/>
            <person name="Tomsovsky M."/>
            <person name="Tulloss R.E."/>
            <person name="Uehling J."/>
            <person name="Grigoriev I.V."/>
            <person name="Vagvolgyi C."/>
            <person name="Papp T."/>
            <person name="Martin F.M."/>
            <person name="Miettinen O."/>
            <person name="Hibbett D.S."/>
            <person name="Nagy L.G."/>
        </authorList>
    </citation>
    <scope>NUCLEOTIDE SEQUENCE [LARGE SCALE GENOMIC DNA]</scope>
    <source>
        <strain evidence="6 7">OMC1185</strain>
    </source>
</reference>
<evidence type="ECO:0000256" key="2">
    <source>
        <dbReference type="ARBA" id="ARBA00022801"/>
    </source>
</evidence>
<organism evidence="6 7">
    <name type="scientific">Heliocybe sulcata</name>
    <dbReference type="NCBI Taxonomy" id="5364"/>
    <lineage>
        <taxon>Eukaryota</taxon>
        <taxon>Fungi</taxon>
        <taxon>Dikarya</taxon>
        <taxon>Basidiomycota</taxon>
        <taxon>Agaricomycotina</taxon>
        <taxon>Agaricomycetes</taxon>
        <taxon>Gloeophyllales</taxon>
        <taxon>Gloeophyllaceae</taxon>
        <taxon>Heliocybe</taxon>
    </lineage>
</organism>
<dbReference type="EMBL" id="ML213516">
    <property type="protein sequence ID" value="TFK49457.1"/>
    <property type="molecule type" value="Genomic_DNA"/>
</dbReference>
<dbReference type="GO" id="GO:0005886">
    <property type="term" value="C:plasma membrane"/>
    <property type="evidence" value="ECO:0007669"/>
    <property type="project" value="TreeGrafter"/>
</dbReference>
<dbReference type="InterPro" id="IPR000387">
    <property type="entry name" value="Tyr_Pase_dom"/>
</dbReference>
<accession>A0A5C3MWR5</accession>
<dbReference type="InterPro" id="IPR029021">
    <property type="entry name" value="Prot-tyrosine_phosphatase-like"/>
</dbReference>
<feature type="compositionally biased region" description="Acidic residues" evidence="3">
    <location>
        <begin position="168"/>
        <end position="179"/>
    </location>
</feature>
<evidence type="ECO:0000313" key="7">
    <source>
        <dbReference type="Proteomes" id="UP000305948"/>
    </source>
</evidence>